<evidence type="ECO:0000313" key="16">
    <source>
        <dbReference type="Proteomes" id="UP000305067"/>
    </source>
</evidence>
<evidence type="ECO:0000256" key="5">
    <source>
        <dbReference type="ARBA" id="ARBA00012791"/>
    </source>
</evidence>
<comment type="similarity">
    <text evidence="4">Belongs to the dihydroorotate dehydrogenase family. Type 2 subfamily.</text>
</comment>
<reference evidence="15 16" key="1">
    <citation type="journal article" date="2019" name="Nat. Ecol. Evol.">
        <title>Megaphylogeny resolves global patterns of mushroom evolution.</title>
        <authorList>
            <person name="Varga T."/>
            <person name="Krizsan K."/>
            <person name="Foldi C."/>
            <person name="Dima B."/>
            <person name="Sanchez-Garcia M."/>
            <person name="Sanchez-Ramirez S."/>
            <person name="Szollosi G.J."/>
            <person name="Szarkandi J.G."/>
            <person name="Papp V."/>
            <person name="Albert L."/>
            <person name="Andreopoulos W."/>
            <person name="Angelini C."/>
            <person name="Antonin V."/>
            <person name="Barry K.W."/>
            <person name="Bougher N.L."/>
            <person name="Buchanan P."/>
            <person name="Buyck B."/>
            <person name="Bense V."/>
            <person name="Catcheside P."/>
            <person name="Chovatia M."/>
            <person name="Cooper J."/>
            <person name="Damon W."/>
            <person name="Desjardin D."/>
            <person name="Finy P."/>
            <person name="Geml J."/>
            <person name="Haridas S."/>
            <person name="Hughes K."/>
            <person name="Justo A."/>
            <person name="Karasinski D."/>
            <person name="Kautmanova I."/>
            <person name="Kiss B."/>
            <person name="Kocsube S."/>
            <person name="Kotiranta H."/>
            <person name="LaButti K.M."/>
            <person name="Lechner B.E."/>
            <person name="Liimatainen K."/>
            <person name="Lipzen A."/>
            <person name="Lukacs Z."/>
            <person name="Mihaltcheva S."/>
            <person name="Morgado L.N."/>
            <person name="Niskanen T."/>
            <person name="Noordeloos M.E."/>
            <person name="Ohm R.A."/>
            <person name="Ortiz-Santana B."/>
            <person name="Ovrebo C."/>
            <person name="Racz N."/>
            <person name="Riley R."/>
            <person name="Savchenko A."/>
            <person name="Shiryaev A."/>
            <person name="Soop K."/>
            <person name="Spirin V."/>
            <person name="Szebenyi C."/>
            <person name="Tomsovsky M."/>
            <person name="Tulloss R.E."/>
            <person name="Uehling J."/>
            <person name="Grigoriev I.V."/>
            <person name="Vagvolgyi C."/>
            <person name="Papp T."/>
            <person name="Martin F.M."/>
            <person name="Miettinen O."/>
            <person name="Hibbett D.S."/>
            <person name="Nagy L.G."/>
        </authorList>
    </citation>
    <scope>NUCLEOTIDE SEQUENCE [LARGE SCALE GENOMIC DNA]</scope>
    <source>
        <strain evidence="15 16">CBS 309.79</strain>
    </source>
</reference>
<dbReference type="NCBIfam" id="NF003652">
    <property type="entry name" value="PRK05286.2-5"/>
    <property type="match status" value="1"/>
</dbReference>
<dbReference type="Gene3D" id="3.20.20.70">
    <property type="entry name" value="Aldolase class I"/>
    <property type="match status" value="1"/>
</dbReference>
<dbReference type="PROSITE" id="PS00911">
    <property type="entry name" value="DHODEHASE_1"/>
    <property type="match status" value="1"/>
</dbReference>
<dbReference type="GO" id="GO:0005743">
    <property type="term" value="C:mitochondrial inner membrane"/>
    <property type="evidence" value="ECO:0007669"/>
    <property type="project" value="TreeGrafter"/>
</dbReference>
<evidence type="ECO:0000256" key="10">
    <source>
        <dbReference type="ARBA" id="ARBA00023136"/>
    </source>
</evidence>
<organism evidence="15 16">
    <name type="scientific">Pterulicium gracile</name>
    <dbReference type="NCBI Taxonomy" id="1884261"/>
    <lineage>
        <taxon>Eukaryota</taxon>
        <taxon>Fungi</taxon>
        <taxon>Dikarya</taxon>
        <taxon>Basidiomycota</taxon>
        <taxon>Agaricomycotina</taxon>
        <taxon>Agaricomycetes</taxon>
        <taxon>Agaricomycetidae</taxon>
        <taxon>Agaricales</taxon>
        <taxon>Pleurotineae</taxon>
        <taxon>Pterulaceae</taxon>
        <taxon>Pterulicium</taxon>
    </lineage>
</organism>
<sequence length="536" mass="57657">MSFRLVPPRTLLQTRSQWGRNLASQSPIRLSSTASAPSGTAASSLRTTVALTTFALTTGLFTVYYLDSRSALHRYITTPVLRYAFDAETGHKLSVAVLRSGAGPRDIGVDGERSAVHLWDKAMSNPIGLAAGFDKDGEAIDGLFNLGFSWVEVGSVTPKAQPGNPQPRVFHLTSDSALINRYGFPSQGHAAMISRLQSRVAAALYGRSEEQYQDLSPNRSLRDGKLLAINLGKNKASEMENVDDFVKGVRAFGEYADVLVVNISSPNTPGLRSVVIEVLLPEQTLEHFSRSNSGLQNKDHLTSLLSSVVSARDSLKLSHKPRLVLKLAPDLDEEQIVGISEVIRASGIDGVILGNTTIQRPSHLSSPAKAEIGGLSGAPLFPLGLKTLRSLRAQLPASVPIIGCGGISSGADALEYARAGASMVQVYTAFGYDGPGACRRIKDEVERELLEKEGGKTWEEVVKKAVAEFSWKEPKSEKKTPPAQEKGGNDVRTLIEEAEKLKEMLDKFAGDKLEKLEAVVVPVPLNPAESVPATVV</sequence>
<feature type="region of interest" description="Disordered" evidence="13">
    <location>
        <begin position="472"/>
        <end position="491"/>
    </location>
</feature>
<name>A0A5C3QWD2_9AGAR</name>
<evidence type="ECO:0000256" key="13">
    <source>
        <dbReference type="SAM" id="MobiDB-lite"/>
    </source>
</evidence>
<keyword evidence="8" id="KW-0288">FMN</keyword>
<dbReference type="GO" id="GO:0006207">
    <property type="term" value="P:'de novo' pyrimidine nucleobase biosynthetic process"/>
    <property type="evidence" value="ECO:0007669"/>
    <property type="project" value="InterPro"/>
</dbReference>
<evidence type="ECO:0000256" key="3">
    <source>
        <dbReference type="ARBA" id="ARBA00005161"/>
    </source>
</evidence>
<dbReference type="UniPathway" id="UPA00070">
    <property type="reaction ID" value="UER00946"/>
</dbReference>
<comment type="pathway">
    <text evidence="3">Pyrimidine metabolism; UMP biosynthesis via de novo pathway; orotate from (S)-dihydroorotate (quinone route): step 1/1.</text>
</comment>
<dbReference type="InterPro" id="IPR001295">
    <property type="entry name" value="Dihydroorotate_DH_CS"/>
</dbReference>
<evidence type="ECO:0000256" key="12">
    <source>
        <dbReference type="ARBA" id="ARBA00048639"/>
    </source>
</evidence>
<comment type="subcellular location">
    <subcellularLocation>
        <location evidence="2">Membrane</location>
    </subcellularLocation>
</comment>
<dbReference type="GO" id="GO:0106430">
    <property type="term" value="F:dihydroorotate dehydrogenase (quinone) activity"/>
    <property type="evidence" value="ECO:0007669"/>
    <property type="project" value="UniProtKB-EC"/>
</dbReference>
<dbReference type="SUPFAM" id="SSF51395">
    <property type="entry name" value="FMN-linked oxidoreductases"/>
    <property type="match status" value="1"/>
</dbReference>
<dbReference type="OrthoDB" id="14784at2759"/>
<dbReference type="GO" id="GO:0044205">
    <property type="term" value="P:'de novo' UMP biosynthetic process"/>
    <property type="evidence" value="ECO:0007669"/>
    <property type="project" value="UniProtKB-UniPathway"/>
</dbReference>
<dbReference type="Proteomes" id="UP000305067">
    <property type="component" value="Unassembled WGS sequence"/>
</dbReference>
<evidence type="ECO:0000256" key="4">
    <source>
        <dbReference type="ARBA" id="ARBA00005359"/>
    </source>
</evidence>
<dbReference type="Pfam" id="PF01180">
    <property type="entry name" value="DHO_dh"/>
    <property type="match status" value="1"/>
</dbReference>
<dbReference type="AlphaFoldDB" id="A0A5C3QWD2"/>
<dbReference type="PANTHER" id="PTHR48109">
    <property type="entry name" value="DIHYDROOROTATE DEHYDROGENASE (QUINONE), MITOCHONDRIAL-RELATED"/>
    <property type="match status" value="1"/>
</dbReference>
<dbReference type="EMBL" id="ML178817">
    <property type="protein sequence ID" value="TFL05110.1"/>
    <property type="molecule type" value="Genomic_DNA"/>
</dbReference>
<keyword evidence="16" id="KW-1185">Reference proteome</keyword>
<proteinExistence type="inferred from homology"/>
<dbReference type="STRING" id="1884261.A0A5C3QWD2"/>
<evidence type="ECO:0000256" key="7">
    <source>
        <dbReference type="ARBA" id="ARBA00022630"/>
    </source>
</evidence>
<evidence type="ECO:0000256" key="6">
    <source>
        <dbReference type="ARBA" id="ARBA00017599"/>
    </source>
</evidence>
<evidence type="ECO:0000256" key="1">
    <source>
        <dbReference type="ARBA" id="ARBA00001917"/>
    </source>
</evidence>
<evidence type="ECO:0000313" key="15">
    <source>
        <dbReference type="EMBL" id="TFL05110.1"/>
    </source>
</evidence>
<evidence type="ECO:0000256" key="8">
    <source>
        <dbReference type="ARBA" id="ARBA00022643"/>
    </source>
</evidence>
<comment type="catalytic activity">
    <reaction evidence="12">
        <text>(S)-dihydroorotate + a quinone = orotate + a quinol</text>
        <dbReference type="Rhea" id="RHEA:30187"/>
        <dbReference type="ChEBI" id="CHEBI:24646"/>
        <dbReference type="ChEBI" id="CHEBI:30839"/>
        <dbReference type="ChEBI" id="CHEBI:30864"/>
        <dbReference type="ChEBI" id="CHEBI:132124"/>
        <dbReference type="EC" id="1.3.5.2"/>
    </reaction>
</comment>
<dbReference type="InterPro" id="IPR005719">
    <property type="entry name" value="Dihydroorotate_DH_2"/>
</dbReference>
<keyword evidence="9" id="KW-0560">Oxidoreductase</keyword>
<dbReference type="CDD" id="cd04738">
    <property type="entry name" value="DHOD_2_like"/>
    <property type="match status" value="1"/>
</dbReference>
<feature type="domain" description="Dihydroorotate dehydrogenase catalytic" evidence="14">
    <location>
        <begin position="115"/>
        <end position="449"/>
    </location>
</feature>
<evidence type="ECO:0000256" key="11">
    <source>
        <dbReference type="ARBA" id="ARBA00031623"/>
    </source>
</evidence>
<dbReference type="PANTHER" id="PTHR48109:SF4">
    <property type="entry name" value="DIHYDROOROTATE DEHYDROGENASE (QUINONE), MITOCHONDRIAL"/>
    <property type="match status" value="1"/>
</dbReference>
<keyword evidence="7" id="KW-0285">Flavoprotein</keyword>
<dbReference type="InterPro" id="IPR013785">
    <property type="entry name" value="Aldolase_TIM"/>
</dbReference>
<evidence type="ECO:0000256" key="9">
    <source>
        <dbReference type="ARBA" id="ARBA00023002"/>
    </source>
</evidence>
<comment type="cofactor">
    <cofactor evidence="1">
        <name>FMN</name>
        <dbReference type="ChEBI" id="CHEBI:58210"/>
    </cofactor>
</comment>
<dbReference type="InterPro" id="IPR050074">
    <property type="entry name" value="DHO_dehydrogenase"/>
</dbReference>
<keyword evidence="10" id="KW-0472">Membrane</keyword>
<protein>
    <recommendedName>
        <fullName evidence="6">Dihydroorotate dehydrogenase (quinone), mitochondrial</fullName>
        <ecNumber evidence="5">1.3.5.2</ecNumber>
    </recommendedName>
    <alternativeName>
        <fullName evidence="11">Dihydroorotate oxidase</fullName>
    </alternativeName>
</protein>
<dbReference type="PROSITE" id="PS00912">
    <property type="entry name" value="DHODEHASE_2"/>
    <property type="match status" value="1"/>
</dbReference>
<dbReference type="InterPro" id="IPR005720">
    <property type="entry name" value="Dihydroorotate_DH_cat"/>
</dbReference>
<evidence type="ECO:0000256" key="2">
    <source>
        <dbReference type="ARBA" id="ARBA00004370"/>
    </source>
</evidence>
<dbReference type="EC" id="1.3.5.2" evidence="5"/>
<evidence type="ECO:0000259" key="14">
    <source>
        <dbReference type="Pfam" id="PF01180"/>
    </source>
</evidence>
<accession>A0A5C3QWD2</accession>
<gene>
    <name evidence="15" type="ORF">BDV98DRAFT_601530</name>
</gene>